<evidence type="ECO:0000256" key="12">
    <source>
        <dbReference type="ARBA" id="ARBA00023303"/>
    </source>
</evidence>
<keyword evidence="7" id="KW-0406">Ion transport</keyword>
<evidence type="ECO:0000256" key="11">
    <source>
        <dbReference type="ARBA" id="ARBA00023286"/>
    </source>
</evidence>
<dbReference type="Pfam" id="PF00060">
    <property type="entry name" value="Lig_chan"/>
    <property type="match status" value="1"/>
</dbReference>
<feature type="domain" description="Ionotropic glutamate receptor L-glutamate and glycine-binding" evidence="16">
    <location>
        <begin position="223"/>
        <end position="330"/>
    </location>
</feature>
<feature type="transmembrane region" description="Helical" evidence="13">
    <location>
        <begin position="595"/>
        <end position="614"/>
    </location>
</feature>
<dbReference type="GO" id="GO:0005886">
    <property type="term" value="C:plasma membrane"/>
    <property type="evidence" value="ECO:0007669"/>
    <property type="project" value="UniProtKB-SubCell"/>
</dbReference>
<dbReference type="GO" id="GO:0050906">
    <property type="term" value="P:detection of stimulus involved in sensory perception"/>
    <property type="evidence" value="ECO:0007669"/>
    <property type="project" value="UniProtKB-ARBA"/>
</dbReference>
<proteinExistence type="inferred from homology"/>
<evidence type="ECO:0000256" key="4">
    <source>
        <dbReference type="ARBA" id="ARBA00022475"/>
    </source>
</evidence>
<evidence type="ECO:0000256" key="2">
    <source>
        <dbReference type="ARBA" id="ARBA00008685"/>
    </source>
</evidence>
<feature type="chain" id="PRO_5043957463" description="Ionotropic glutamate receptor C-terminal domain-containing protein" evidence="14">
    <location>
        <begin position="27"/>
        <end position="646"/>
    </location>
</feature>
<evidence type="ECO:0000313" key="17">
    <source>
        <dbReference type="EMBL" id="KAL0119309.1"/>
    </source>
</evidence>
<dbReference type="AlphaFoldDB" id="A0AAW2FX72"/>
<keyword evidence="11" id="KW-1071">Ligand-gated ion channel</keyword>
<keyword evidence="8 13" id="KW-0472">Membrane</keyword>
<evidence type="ECO:0000256" key="9">
    <source>
        <dbReference type="ARBA" id="ARBA00023170"/>
    </source>
</evidence>
<keyword evidence="6 13" id="KW-1133">Transmembrane helix</keyword>
<evidence type="ECO:0000256" key="5">
    <source>
        <dbReference type="ARBA" id="ARBA00022692"/>
    </source>
</evidence>
<feature type="signal peptide" evidence="14">
    <location>
        <begin position="1"/>
        <end position="26"/>
    </location>
</feature>
<organism evidence="17 18">
    <name type="scientific">Cardiocondyla obscurior</name>
    <dbReference type="NCBI Taxonomy" id="286306"/>
    <lineage>
        <taxon>Eukaryota</taxon>
        <taxon>Metazoa</taxon>
        <taxon>Ecdysozoa</taxon>
        <taxon>Arthropoda</taxon>
        <taxon>Hexapoda</taxon>
        <taxon>Insecta</taxon>
        <taxon>Pterygota</taxon>
        <taxon>Neoptera</taxon>
        <taxon>Endopterygota</taxon>
        <taxon>Hymenoptera</taxon>
        <taxon>Apocrita</taxon>
        <taxon>Aculeata</taxon>
        <taxon>Formicoidea</taxon>
        <taxon>Formicidae</taxon>
        <taxon>Myrmicinae</taxon>
        <taxon>Cardiocondyla</taxon>
    </lineage>
</organism>
<gene>
    <name evidence="17" type="ORF">PUN28_009707</name>
</gene>
<evidence type="ECO:0000313" key="18">
    <source>
        <dbReference type="Proteomes" id="UP001430953"/>
    </source>
</evidence>
<dbReference type="InterPro" id="IPR019594">
    <property type="entry name" value="Glu/Gly-bd"/>
</dbReference>
<dbReference type="PANTHER" id="PTHR42643">
    <property type="entry name" value="IONOTROPIC RECEPTOR 20A-RELATED"/>
    <property type="match status" value="1"/>
</dbReference>
<accession>A0AAW2FX72</accession>
<evidence type="ECO:0000256" key="7">
    <source>
        <dbReference type="ARBA" id="ARBA00023065"/>
    </source>
</evidence>
<comment type="caution">
    <text evidence="17">The sequence shown here is derived from an EMBL/GenBank/DDBJ whole genome shotgun (WGS) entry which is preliminary data.</text>
</comment>
<name>A0AAW2FX72_9HYME</name>
<dbReference type="InterPro" id="IPR052192">
    <property type="entry name" value="Insect_Ionotropic_Sensory_Rcpt"/>
</dbReference>
<dbReference type="Proteomes" id="UP001430953">
    <property type="component" value="Unassembled WGS sequence"/>
</dbReference>
<dbReference type="InterPro" id="IPR001320">
    <property type="entry name" value="Iontro_rcpt_C"/>
</dbReference>
<dbReference type="GO" id="GO:0015276">
    <property type="term" value="F:ligand-gated monoatomic ion channel activity"/>
    <property type="evidence" value="ECO:0007669"/>
    <property type="project" value="InterPro"/>
</dbReference>
<keyword evidence="3" id="KW-0813">Transport</keyword>
<dbReference type="EMBL" id="JADYXP020000008">
    <property type="protein sequence ID" value="KAL0119309.1"/>
    <property type="molecule type" value="Genomic_DNA"/>
</dbReference>
<dbReference type="Pfam" id="PF10613">
    <property type="entry name" value="Lig_chan-Glu_bd"/>
    <property type="match status" value="1"/>
</dbReference>
<comment type="similarity">
    <text evidence="2">Belongs to the glutamate-gated ion channel (TC 1.A.10.1) family.</text>
</comment>
<evidence type="ECO:0000259" key="15">
    <source>
        <dbReference type="Pfam" id="PF00060"/>
    </source>
</evidence>
<dbReference type="PANTHER" id="PTHR42643:SF30">
    <property type="entry name" value="IONOTROPIC RECEPTOR 40A-RELATED"/>
    <property type="match status" value="1"/>
</dbReference>
<evidence type="ECO:0000256" key="10">
    <source>
        <dbReference type="ARBA" id="ARBA00023180"/>
    </source>
</evidence>
<sequence>MMFRKPDLCSMLSLIVCTWTAHFARGQLIRPVYVYEGLIKGIHDYFNNTCIILLHNTSNPVETQGLAESDHLLLLQKYLSSTLHIRTTFMDFDMFSTRVGQSYYHIKRPLFVLLNDYEDTRDGFAHQISTWIAMAYPTWLVFFRNETKFTDFFLEIFVPFDCKFMVAQSSANVTSREIITEVYQVDRGKELRSMQFGIWDVRDGLKGPTRSLFLRRNNLFGQNIRVTSVHDPPISIFHRNEQNDITGISGFFGEVILLLQDALNCTFIYKEAKSWGMCLQNGSCTGAIGMLMNKDVDFAATEFMMTSDRLDAISFTTPIYTTKCRAYIKRPATSDVKWDAYTAPFSANIWGAIALLIILMSGAIVMIQRLFAFVSPNFQNDGRSRFTEILFFVLGAFCSQGMEQSTLDPVRIVHFIVHLTAVVIVAAYSAALISFLAVKTFIMPFTTMDGLLKDGTYRFGVVGDSADFSFFQNTSDKIMNVLFDELLMKETNLPRNYLDGLEQVCKEDKYAFMTLDNMAALLQQKVDCKLEPLDVITQTTIAMAVQPNSPYRGIINAKILLLRDSGILQRLLETQWSVQLSGAKSSWKSVEIGDIIPLLLLIISALLISFLVYVTERSMFKSFSKRVKIKVNKQQQEQQQLKMFDR</sequence>
<comment type="subcellular location">
    <subcellularLocation>
        <location evidence="1">Cell membrane</location>
        <topology evidence="1">Multi-pass membrane protein</topology>
    </subcellularLocation>
</comment>
<keyword evidence="18" id="KW-1185">Reference proteome</keyword>
<evidence type="ECO:0000256" key="3">
    <source>
        <dbReference type="ARBA" id="ARBA00022448"/>
    </source>
</evidence>
<dbReference type="Gene3D" id="3.40.190.10">
    <property type="entry name" value="Periplasmic binding protein-like II"/>
    <property type="match status" value="2"/>
</dbReference>
<protein>
    <recommendedName>
        <fullName evidence="19">Ionotropic glutamate receptor C-terminal domain-containing protein</fullName>
    </recommendedName>
</protein>
<evidence type="ECO:0000256" key="8">
    <source>
        <dbReference type="ARBA" id="ARBA00023136"/>
    </source>
</evidence>
<keyword evidence="9" id="KW-0675">Receptor</keyword>
<keyword evidence="4" id="KW-1003">Cell membrane</keyword>
<keyword evidence="14" id="KW-0732">Signal</keyword>
<keyword evidence="10" id="KW-0325">Glycoprotein</keyword>
<evidence type="ECO:0000256" key="1">
    <source>
        <dbReference type="ARBA" id="ARBA00004651"/>
    </source>
</evidence>
<evidence type="ECO:0000256" key="6">
    <source>
        <dbReference type="ARBA" id="ARBA00022989"/>
    </source>
</evidence>
<keyword evidence="5 13" id="KW-0812">Transmembrane</keyword>
<keyword evidence="12" id="KW-0407">Ion channel</keyword>
<evidence type="ECO:0008006" key="19">
    <source>
        <dbReference type="Google" id="ProtNLM"/>
    </source>
</evidence>
<reference evidence="17 18" key="1">
    <citation type="submission" date="2023-03" db="EMBL/GenBank/DDBJ databases">
        <title>High recombination rates correlate with genetic variation in Cardiocondyla obscurior ants.</title>
        <authorList>
            <person name="Errbii M."/>
        </authorList>
    </citation>
    <scope>NUCLEOTIDE SEQUENCE [LARGE SCALE GENOMIC DNA]</scope>
    <source>
        <strain evidence="17">Alpha-2009</strain>
        <tissue evidence="17">Whole body</tissue>
    </source>
</reference>
<evidence type="ECO:0000256" key="14">
    <source>
        <dbReference type="SAM" id="SignalP"/>
    </source>
</evidence>
<feature type="transmembrane region" description="Helical" evidence="13">
    <location>
        <begin position="415"/>
        <end position="438"/>
    </location>
</feature>
<dbReference type="SUPFAM" id="SSF53850">
    <property type="entry name" value="Periplasmic binding protein-like II"/>
    <property type="match status" value="1"/>
</dbReference>
<evidence type="ECO:0000256" key="13">
    <source>
        <dbReference type="SAM" id="Phobius"/>
    </source>
</evidence>
<feature type="domain" description="Ionotropic glutamate receptor C-terminal" evidence="15">
    <location>
        <begin position="347"/>
        <end position="508"/>
    </location>
</feature>
<evidence type="ECO:0000259" key="16">
    <source>
        <dbReference type="Pfam" id="PF10613"/>
    </source>
</evidence>
<feature type="transmembrane region" description="Helical" evidence="13">
    <location>
        <begin position="349"/>
        <end position="374"/>
    </location>
</feature>